<dbReference type="AlphaFoldDB" id="A0A1G9LGP6"/>
<evidence type="ECO:0000313" key="3">
    <source>
        <dbReference type="Proteomes" id="UP000199350"/>
    </source>
</evidence>
<sequence length="135" mass="14960">MASENFTDIDSATRSQIDRDLDEAAARGIGGDAYAVAASFETVITEYLSRDPDLKRTFSRGEVARVYGTALGESLVRDYGFAWQLLSDDYGTDLVVAESPERYTAPIVVVDARFEDDEPGRLTAFLTHFLRARPQ</sequence>
<name>A0A1G9LGP6_9CORY</name>
<keyword evidence="3" id="KW-1185">Reference proteome</keyword>
<dbReference type="OrthoDB" id="4407046at2"/>
<dbReference type="EMBL" id="LT629700">
    <property type="protein sequence ID" value="SDL60675.1"/>
    <property type="molecule type" value="Genomic_DNA"/>
</dbReference>
<protein>
    <recommendedName>
        <fullName evidence="1">DUF3806 domain-containing protein</fullName>
    </recommendedName>
</protein>
<dbReference type="InterPro" id="IPR024266">
    <property type="entry name" value="DUF3806"/>
</dbReference>
<evidence type="ECO:0000259" key="1">
    <source>
        <dbReference type="Pfam" id="PF12713"/>
    </source>
</evidence>
<accession>A0A1G9LGP6</accession>
<evidence type="ECO:0000313" key="2">
    <source>
        <dbReference type="EMBL" id="SDL60675.1"/>
    </source>
</evidence>
<gene>
    <name evidence="2" type="ORF">SAMN04488535_0139</name>
</gene>
<proteinExistence type="predicted"/>
<feature type="domain" description="DUF3806" evidence="1">
    <location>
        <begin position="65"/>
        <end position="120"/>
    </location>
</feature>
<dbReference type="STRING" id="38302.SAMN04488535_0139"/>
<dbReference type="RefSeq" id="WP_092151989.1">
    <property type="nucleotide sequence ID" value="NZ_LT629700.1"/>
</dbReference>
<reference evidence="3" key="1">
    <citation type="submission" date="2016-10" db="EMBL/GenBank/DDBJ databases">
        <authorList>
            <person name="Varghese N."/>
            <person name="Submissions S."/>
        </authorList>
    </citation>
    <scope>NUCLEOTIDE SEQUENCE [LARGE SCALE GENOMIC DNA]</scope>
    <source>
        <strain evidence="3">DSM 20632</strain>
    </source>
</reference>
<dbReference type="Pfam" id="PF12713">
    <property type="entry name" value="DUF3806"/>
    <property type="match status" value="1"/>
</dbReference>
<dbReference type="Proteomes" id="UP000199350">
    <property type="component" value="Chromosome I"/>
</dbReference>
<organism evidence="2 3">
    <name type="scientific">Corynebacterium mycetoides</name>
    <dbReference type="NCBI Taxonomy" id="38302"/>
    <lineage>
        <taxon>Bacteria</taxon>
        <taxon>Bacillati</taxon>
        <taxon>Actinomycetota</taxon>
        <taxon>Actinomycetes</taxon>
        <taxon>Mycobacteriales</taxon>
        <taxon>Corynebacteriaceae</taxon>
        <taxon>Corynebacterium</taxon>
    </lineage>
</organism>